<keyword evidence="1" id="KW-1133">Transmembrane helix</keyword>
<reference evidence="3" key="1">
    <citation type="journal article" date="2020" name="Nature">
        <title>Giant virus diversity and host interactions through global metagenomics.</title>
        <authorList>
            <person name="Schulz F."/>
            <person name="Roux S."/>
            <person name="Paez-Espino D."/>
            <person name="Jungbluth S."/>
            <person name="Walsh D.A."/>
            <person name="Denef V.J."/>
            <person name="McMahon K.D."/>
            <person name="Konstantinidis K.T."/>
            <person name="Eloe-Fadrosh E.A."/>
            <person name="Kyrpides N.C."/>
            <person name="Woyke T."/>
        </authorList>
    </citation>
    <scope>NUCLEOTIDE SEQUENCE</scope>
    <source>
        <strain evidence="3">GVMAG-M-3300023184-165</strain>
    </source>
</reference>
<organism evidence="3">
    <name type="scientific">viral metagenome</name>
    <dbReference type="NCBI Taxonomy" id="1070528"/>
    <lineage>
        <taxon>unclassified sequences</taxon>
        <taxon>metagenomes</taxon>
        <taxon>organismal metagenomes</taxon>
    </lineage>
</organism>
<dbReference type="SUPFAM" id="SSF53850">
    <property type="entry name" value="Periplasmic binding protein-like II"/>
    <property type="match status" value="1"/>
</dbReference>
<dbReference type="AlphaFoldDB" id="A0A6C0HPS8"/>
<dbReference type="Gene3D" id="3.40.190.10">
    <property type="entry name" value="Periplasmic binding protein-like II"/>
    <property type="match status" value="3"/>
</dbReference>
<keyword evidence="1" id="KW-0812">Transmembrane</keyword>
<keyword evidence="1" id="KW-0472">Membrane</keyword>
<dbReference type="EMBL" id="MN740003">
    <property type="protein sequence ID" value="QHT82691.1"/>
    <property type="molecule type" value="Genomic_DNA"/>
</dbReference>
<dbReference type="InterPro" id="IPR001638">
    <property type="entry name" value="Solute-binding_3/MltF_N"/>
</dbReference>
<feature type="transmembrane region" description="Helical" evidence="1">
    <location>
        <begin position="195"/>
        <end position="215"/>
    </location>
</feature>
<sequence length="360" mass="41027">MNYNDKINDEMLLNLKKYNKPSEHSGNKIYKVLINIQPPYVIDKGNGKYDGLIYDAWQKVKDEMPGYTFDETFYKAKNNTEFINKINKDDYDLGIGCIASDYDRVSKIFITRPVLMNRCVILFKDKRLFISEVIKFFFIYFLPFFVGIILVSLILGYIMAKKTHQKLSPARIIALTTASLFGSKGTLLSEVTLNTSSVLIIILILIISTFALQLLQAIITNILSQAYIESEITRNRVQLARLIGVKGSNVPELFETNYGCEINYFDGSLEEAIKQYASNPKLVDGVVANSAEALYYAPKYGLKITTQYFSLNEHGWVVNFKTPELLQPLNEAIRKVHDTDAMRKLCDAYLGSNESYMCVF</sequence>
<name>A0A6C0HPS8_9ZZZZ</name>
<proteinExistence type="predicted"/>
<feature type="domain" description="Solute-binding protein family 3/N-terminal" evidence="2">
    <location>
        <begin position="37"/>
        <end position="351"/>
    </location>
</feature>
<evidence type="ECO:0000259" key="2">
    <source>
        <dbReference type="Pfam" id="PF00497"/>
    </source>
</evidence>
<dbReference type="Pfam" id="PF00497">
    <property type="entry name" value="SBP_bac_3"/>
    <property type="match status" value="1"/>
</dbReference>
<protein>
    <recommendedName>
        <fullName evidence="2">Solute-binding protein family 3/N-terminal domain-containing protein</fullName>
    </recommendedName>
</protein>
<evidence type="ECO:0000256" key="1">
    <source>
        <dbReference type="SAM" id="Phobius"/>
    </source>
</evidence>
<feature type="transmembrane region" description="Helical" evidence="1">
    <location>
        <begin position="137"/>
        <end position="160"/>
    </location>
</feature>
<accession>A0A6C0HPS8</accession>
<evidence type="ECO:0000313" key="3">
    <source>
        <dbReference type="EMBL" id="QHT82691.1"/>
    </source>
</evidence>